<accession>M6QPI5</accession>
<dbReference type="EMBL" id="AHNU02000039">
    <property type="protein sequence ID" value="EMN90782.1"/>
    <property type="molecule type" value="Genomic_DNA"/>
</dbReference>
<organism evidence="2 3">
    <name type="scientific">Leptospira weilii str. UI 13098</name>
    <dbReference type="NCBI Taxonomy" id="1088542"/>
    <lineage>
        <taxon>Bacteria</taxon>
        <taxon>Pseudomonadati</taxon>
        <taxon>Spirochaetota</taxon>
        <taxon>Spirochaetia</taxon>
        <taxon>Leptospirales</taxon>
        <taxon>Leptospiraceae</taxon>
        <taxon>Leptospira</taxon>
    </lineage>
</organism>
<feature type="transmembrane region" description="Helical" evidence="1">
    <location>
        <begin position="347"/>
        <end position="368"/>
    </location>
</feature>
<feature type="transmembrane region" description="Helical" evidence="1">
    <location>
        <begin position="166"/>
        <end position="187"/>
    </location>
</feature>
<feature type="transmembrane region" description="Helical" evidence="1">
    <location>
        <begin position="77"/>
        <end position="99"/>
    </location>
</feature>
<comment type="caution">
    <text evidence="2">The sequence shown here is derived from an EMBL/GenBank/DDBJ whole genome shotgun (WGS) entry which is preliminary data.</text>
</comment>
<keyword evidence="1" id="KW-0472">Membrane</keyword>
<dbReference type="InterPro" id="IPR018650">
    <property type="entry name" value="STSV1_Orf64"/>
</dbReference>
<feature type="transmembrane region" description="Helical" evidence="1">
    <location>
        <begin position="278"/>
        <end position="296"/>
    </location>
</feature>
<keyword evidence="1" id="KW-0812">Transmembrane</keyword>
<reference evidence="2 3" key="1">
    <citation type="submission" date="2013-01" db="EMBL/GenBank/DDBJ databases">
        <authorList>
            <person name="Harkins D.M."/>
            <person name="Durkin A.S."/>
            <person name="Brinkac L.M."/>
            <person name="Haft D.H."/>
            <person name="Selengut J.D."/>
            <person name="Sanka R."/>
            <person name="DePew J."/>
            <person name="Purushe J."/>
            <person name="Chanthongthip A."/>
            <person name="Lattana O."/>
            <person name="Phetsouvanh R."/>
            <person name="Newton P.N."/>
            <person name="Vinetz J.M."/>
            <person name="Sutton G.G."/>
            <person name="Nierman W.C."/>
            <person name="Fouts D.E."/>
        </authorList>
    </citation>
    <scope>NUCLEOTIDE SEQUENCE [LARGE SCALE GENOMIC DNA]</scope>
    <source>
        <strain evidence="2 3">UI 13098</strain>
    </source>
</reference>
<feature type="transmembrane region" description="Helical" evidence="1">
    <location>
        <begin position="21"/>
        <end position="41"/>
    </location>
</feature>
<feature type="transmembrane region" description="Helical" evidence="1">
    <location>
        <begin position="47"/>
        <end position="65"/>
    </location>
</feature>
<dbReference type="Proteomes" id="UP000012118">
    <property type="component" value="Unassembled WGS sequence"/>
</dbReference>
<dbReference type="Pfam" id="PF09852">
    <property type="entry name" value="DUF2079"/>
    <property type="match status" value="1"/>
</dbReference>
<sequence>MRTVFLEEIKNQKRILDKIRMSLFVLSLLPFFIFYLPIQYWIGSKGISGLILTGILLCAPILFRIQKRWKKESFPPLIVSPGILISYWSLFVFTEGIFYTTTALDSFFLGDFDYTAQTRMIVPTIDGKFFQTQYYGPNENANFLSHHMTPGILLLTPFPILFGSELGFGIGIFFFASITIPLLYYYLRTCSVSKELSLCASLLWSGSSSFYRLNHSLHFEVLVPLLCLCALIGIQRQKFWITSISLCFFLGIKEDLSIYLAAIAIVLIPTDKKRHKEWIFVFIICIFYYFFIFPILNEWAGISAERNWKEYWGAQNKNPISIFLDYIQNPENRFQYWKGIRDLSLEWGFWNLTGGWILFPFFGLYSVFRLSIHPWVRDLYSYYVYPLIPFLILFLKTGAVWIQDRIDKSKTKFLSSVSKEKKLIFILILTFSASIHRNSKESEYPIVFSPKPDRTTELKDILKQIPAGSSVSAGFHLSPFIPLKNPVYPIREDREWKEWILLDREYNSPYLSSEKILERIDADVLKGKLRWVRKTNRFGLLRSNTKSPVP</sequence>
<protein>
    <submittedName>
        <fullName evidence="2">Membrane protein, PF09852 family</fullName>
    </submittedName>
</protein>
<name>M6QPI5_9LEPT</name>
<evidence type="ECO:0000313" key="2">
    <source>
        <dbReference type="EMBL" id="EMN90782.1"/>
    </source>
</evidence>
<keyword evidence="1" id="KW-1133">Transmembrane helix</keyword>
<proteinExistence type="predicted"/>
<feature type="transmembrane region" description="Helical" evidence="1">
    <location>
        <begin position="240"/>
        <end position="266"/>
    </location>
</feature>
<dbReference type="AlphaFoldDB" id="M6QPI5"/>
<gene>
    <name evidence="2" type="ORF">LEP1GSC108_2244</name>
</gene>
<evidence type="ECO:0000313" key="3">
    <source>
        <dbReference type="Proteomes" id="UP000012118"/>
    </source>
</evidence>
<evidence type="ECO:0000256" key="1">
    <source>
        <dbReference type="SAM" id="Phobius"/>
    </source>
</evidence>
<feature type="transmembrane region" description="Helical" evidence="1">
    <location>
        <begin position="380"/>
        <end position="402"/>
    </location>
</feature>
<keyword evidence="3" id="KW-1185">Reference proteome</keyword>